<dbReference type="InterPro" id="IPR008979">
    <property type="entry name" value="Galactose-bd-like_sf"/>
</dbReference>
<sequence>MTVNDINMKQLLIVFLGLLLAVISSSCRKKEKILYQSPAFTVFSDRVVQDSFVGKALSDTHMATNYKSPAKQAFSPVIQFKFSINGKDNELDYNVNHTADLTPNGDQPVVISIVFGQKSEPSVKEALVKNLPENTHVQFNLNMRPVLDAFKTKGYYEDVHGNKIYRKDFKGVYIAGSAFPLNWDFENLPNNKQLELTDPDGDGIYSVQLVFNAFNPDAHVRPEWKLKNDIAQYPVFSSESPLLNAIYRLSLDELKQDIEADSTFRTGDKWGGVWTRDISYSIVLSLAMLEPEVAPISLMKKVRDGHIIQDTGTGGAWPVSSDRVVWSLAAWEIYKTTGDKKWLKTSYRIVRNSVECDQRTIVDPATGLMRGESSFLDWRKQTYPRWMQPIDIYASMSLGTNAVHYRTLKVLGKMAKELGESDSWSAKADLLKKSINAHLWEAEKGYYGQYLYGRNFFSLSPRSESLGEAFTLLFGIADSSRSRSVLENTPLLPYGIPCINPQTPGISPYHNDASWPFVQAFWTLASAKEKQQSMVAYSYATQLRAATLFLTNKENMVAETGDFAGTVLNSSRQLWSIAGQLAMTYRIIFGITPGTDSLYFHPVIPENFGGTYQLDNFHYRKSILSLTVRGFGNSISSFYLDGKQLENPVIPSGLTGKHTIEMTMNNHPDGPAVKMAPFIIAPNTPEAKLKGDVLTWNSIEGAANYRVIKNGTVISETKDTTSLIFKTNVPATYQVSAVKNDGTSSFLSQPVEIQPTSSDIVVQAEHFNYHLKKKVSGYKGDGYVEFNLDQRDPFSFMINLSSAGKYRIRFRYANGSGPVNTDNKCGIRSFYVDNQFQGALVFPQRGKNEWSDWGWSNTVEASLKKGNHHFHIQFNDCNTNMNGKINRFLLDEIQLVRIPK</sequence>
<dbReference type="OrthoDB" id="49490at2"/>
<gene>
    <name evidence="3" type="ORF">CLV93_10745</name>
    <name evidence="2" type="ORF">JCM18694_27790</name>
</gene>
<dbReference type="InterPro" id="IPR035396">
    <property type="entry name" value="Bac_rhamnosid6H"/>
</dbReference>
<proteinExistence type="predicted"/>
<feature type="domain" description="CBM6" evidence="1">
    <location>
        <begin position="760"/>
        <end position="896"/>
    </location>
</feature>
<comment type="caution">
    <text evidence="3">The sequence shown here is derived from an EMBL/GenBank/DDBJ whole genome shotgun (WGS) entry which is preliminary data.</text>
</comment>
<dbReference type="GO" id="GO:0030246">
    <property type="term" value="F:carbohydrate binding"/>
    <property type="evidence" value="ECO:0007669"/>
    <property type="project" value="InterPro"/>
</dbReference>
<evidence type="ECO:0000313" key="4">
    <source>
        <dbReference type="Proteomes" id="UP000240621"/>
    </source>
</evidence>
<evidence type="ECO:0000313" key="2">
    <source>
        <dbReference type="EMBL" id="GET22533.1"/>
    </source>
</evidence>
<evidence type="ECO:0000259" key="1">
    <source>
        <dbReference type="PROSITE" id="PS51175"/>
    </source>
</evidence>
<accession>A0A2P8CAE0</accession>
<name>A0A2P8CAE0_9BACT</name>
<reference evidence="2 5" key="2">
    <citation type="submission" date="2019-10" db="EMBL/GenBank/DDBJ databases">
        <title>Prolixibacter strains distinguished by the presence of nitrate reductase genes were adept at nitrate-dependent anaerobic corrosion of metallic iron and carbon steel.</title>
        <authorList>
            <person name="Iino T."/>
            <person name="Shono N."/>
            <person name="Ito K."/>
            <person name="Nakamura R."/>
            <person name="Sueoka K."/>
            <person name="Harayama S."/>
            <person name="Ohkuma M."/>
        </authorList>
    </citation>
    <scope>NUCLEOTIDE SEQUENCE [LARGE SCALE GENOMIC DNA]</scope>
    <source>
        <strain evidence="2 5">MIC1-1</strain>
    </source>
</reference>
<dbReference type="InterPro" id="IPR008928">
    <property type="entry name" value="6-hairpin_glycosidase_sf"/>
</dbReference>
<dbReference type="Pfam" id="PF17389">
    <property type="entry name" value="Bac_rhamnosid6H"/>
    <property type="match status" value="1"/>
</dbReference>
<dbReference type="Gene3D" id="2.60.120.260">
    <property type="entry name" value="Galactose-binding domain-like"/>
    <property type="match status" value="1"/>
</dbReference>
<dbReference type="GO" id="GO:0005975">
    <property type="term" value="P:carbohydrate metabolic process"/>
    <property type="evidence" value="ECO:0007669"/>
    <property type="project" value="InterPro"/>
</dbReference>
<dbReference type="EMBL" id="BLAU01000001">
    <property type="protein sequence ID" value="GET22533.1"/>
    <property type="molecule type" value="Genomic_DNA"/>
</dbReference>
<keyword evidence="5" id="KW-1185">Reference proteome</keyword>
<dbReference type="Proteomes" id="UP000240621">
    <property type="component" value="Unassembled WGS sequence"/>
</dbReference>
<dbReference type="PROSITE" id="PS51175">
    <property type="entry name" value="CBM6"/>
    <property type="match status" value="1"/>
</dbReference>
<dbReference type="InterPro" id="IPR005084">
    <property type="entry name" value="CBM6"/>
</dbReference>
<protein>
    <submittedName>
        <fullName evidence="3">Alpha-L-rhamnosidase-like protein</fullName>
    </submittedName>
</protein>
<dbReference type="EMBL" id="PYGC01000007">
    <property type="protein sequence ID" value="PSK81936.1"/>
    <property type="molecule type" value="Genomic_DNA"/>
</dbReference>
<dbReference type="AlphaFoldDB" id="A0A2P8CAE0"/>
<reference evidence="3 4" key="1">
    <citation type="submission" date="2018-03" db="EMBL/GenBank/DDBJ databases">
        <title>Genomic Encyclopedia of Archaeal and Bacterial Type Strains, Phase II (KMG-II): from individual species to whole genera.</title>
        <authorList>
            <person name="Goeker M."/>
        </authorList>
    </citation>
    <scope>NUCLEOTIDE SEQUENCE [LARGE SCALE GENOMIC DNA]</scope>
    <source>
        <strain evidence="3 4">DSM 27267</strain>
    </source>
</reference>
<dbReference type="SUPFAM" id="SSF49785">
    <property type="entry name" value="Galactose-binding domain-like"/>
    <property type="match status" value="1"/>
</dbReference>
<evidence type="ECO:0000313" key="3">
    <source>
        <dbReference type="EMBL" id="PSK81936.1"/>
    </source>
</evidence>
<dbReference type="InterPro" id="IPR012341">
    <property type="entry name" value="6hp_glycosidase-like_sf"/>
</dbReference>
<dbReference type="SUPFAM" id="SSF48208">
    <property type="entry name" value="Six-hairpin glycosidases"/>
    <property type="match status" value="1"/>
</dbReference>
<organism evidence="3 4">
    <name type="scientific">Prolixibacter denitrificans</name>
    <dbReference type="NCBI Taxonomy" id="1541063"/>
    <lineage>
        <taxon>Bacteria</taxon>
        <taxon>Pseudomonadati</taxon>
        <taxon>Bacteroidota</taxon>
        <taxon>Bacteroidia</taxon>
        <taxon>Marinilabiliales</taxon>
        <taxon>Prolixibacteraceae</taxon>
        <taxon>Prolixibacter</taxon>
    </lineage>
</organism>
<dbReference type="Gene3D" id="2.60.420.10">
    <property type="entry name" value="Maltose phosphorylase, domain 3"/>
    <property type="match status" value="1"/>
</dbReference>
<evidence type="ECO:0000313" key="5">
    <source>
        <dbReference type="Proteomes" id="UP000396862"/>
    </source>
</evidence>
<dbReference type="Proteomes" id="UP000396862">
    <property type="component" value="Unassembled WGS sequence"/>
</dbReference>
<dbReference type="Gene3D" id="1.50.10.10">
    <property type="match status" value="1"/>
</dbReference>